<accession>A0A6H2GYQ6</accession>
<dbReference type="RefSeq" id="WP_168908037.1">
    <property type="nucleotide sequence ID" value="NZ_CP051428.1"/>
</dbReference>
<keyword evidence="3" id="KW-1185">Reference proteome</keyword>
<feature type="domain" description="PKD/Chitinase" evidence="1">
    <location>
        <begin position="439"/>
        <end position="535"/>
    </location>
</feature>
<dbReference type="InterPro" id="IPR035986">
    <property type="entry name" value="PKD_dom_sf"/>
</dbReference>
<dbReference type="Gene3D" id="2.60.40.10">
    <property type="entry name" value="Immunoglobulins"/>
    <property type="match status" value="2"/>
</dbReference>
<dbReference type="InterPro" id="IPR013783">
    <property type="entry name" value="Ig-like_fold"/>
</dbReference>
<dbReference type="SUPFAM" id="SSF49299">
    <property type="entry name" value="PKD domain"/>
    <property type="match status" value="1"/>
</dbReference>
<protein>
    <recommendedName>
        <fullName evidence="1">PKD/Chitinase domain-containing protein</fullName>
    </recommendedName>
</protein>
<dbReference type="CDD" id="cd00146">
    <property type="entry name" value="PKD"/>
    <property type="match status" value="1"/>
</dbReference>
<dbReference type="Gene3D" id="2.60.120.560">
    <property type="entry name" value="Exo-inulinase, domain 1"/>
    <property type="match status" value="1"/>
</dbReference>
<dbReference type="SMART" id="SM00089">
    <property type="entry name" value="PKD"/>
    <property type="match status" value="2"/>
</dbReference>
<name>A0A6H2GYQ6_9BACL</name>
<reference evidence="2 3" key="1">
    <citation type="submission" date="2020-04" db="EMBL/GenBank/DDBJ databases">
        <title>Novel Paenibacillus strain UniB2 isolated from commercial digestive syrup.</title>
        <authorList>
            <person name="Thorat V."/>
            <person name="Kirdat K."/>
            <person name="Tiwarekar B."/>
            <person name="Yadav A."/>
        </authorList>
    </citation>
    <scope>NUCLEOTIDE SEQUENCE [LARGE SCALE GENOMIC DNA]</scope>
    <source>
        <strain evidence="2 3">UniB2</strain>
    </source>
</reference>
<organism evidence="2 3">
    <name type="scientific">Paenibacillus albicereus</name>
    <dbReference type="NCBI Taxonomy" id="2726185"/>
    <lineage>
        <taxon>Bacteria</taxon>
        <taxon>Bacillati</taxon>
        <taxon>Bacillota</taxon>
        <taxon>Bacilli</taxon>
        <taxon>Bacillales</taxon>
        <taxon>Paenibacillaceae</taxon>
        <taxon>Paenibacillus</taxon>
    </lineage>
</organism>
<gene>
    <name evidence="2" type="ORF">HGI30_13520</name>
</gene>
<dbReference type="Proteomes" id="UP000502136">
    <property type="component" value="Chromosome"/>
</dbReference>
<dbReference type="InterPro" id="IPR022409">
    <property type="entry name" value="PKD/Chitinase_dom"/>
</dbReference>
<evidence type="ECO:0000313" key="3">
    <source>
        <dbReference type="Proteomes" id="UP000502136"/>
    </source>
</evidence>
<sequence>MGNKKSTTGDAPVGEIMPGSPSKFTYNGLFDTYNLNLYYKKKTSSGDPAAGEVNIRHMVRAGPTGAYVTKNEESLEVSPLPYSNTYPATTSYGTLVGSNLSNTAFDSTPTSKPDQQVHLTKAVPKAYLSFFYEEASKSFTGDFDVIKPEIAYRDTFSLKPKDFVLNKCTYVSHTWEIKQGMFTYTSPAYYNYSSETSYPFEKWPSLLGVGTFQVYMILKTSCGEAEVGPKTLTITGPAKNNPPVLKIGWIDPSGDPTKPVSSTPQNERLTLSVLSLSDPDQGDSVTFEGYDFSGSTSEWIRNLPNRFGGETMMWEYPNVTMDQNGFYSICATVRDQWGATGSGCASINVVPPNPIPVINGPLQIREDRPYSPKFDGNNSYSPIKGRTIDHARDEWSGVREIYDTPGEYKIKLDVYDNLGLKSLQPAEKMLTVLEDMPPVPKLEFPSPALRNSSVSFKNTSYSPDGDAIVVHQVAYRYDANNDGNYSEPEVAITMGADKTFDFKGAKVGRYRFKVFVKEDYGKEATGYFNFEVINDAPQVSFDVTSESLEPEPLVSVPISAKTMAEDRTKWGNSNFGADTKLSSWAYNPANGALAAPWATFNRAELFMVGSDGYPRTVRSNPIEDRYYTGYMQSALLSGGVTAIASYDKNTYKYLYEFYRDGVKIGSRTGVEGIVAVDLYTGIVHTRLHGDDKKLRSYYADSFLNPAGTPFAIRGEIYANGKWFKVDYPTVLGTTPNLNAGSLPTVFSDHLYYYAEYQNSSNGTPLKTSYTWDGGKSEKRWYNNTEYEHNYLLGAESIVAGSVDKDMNYVTSSYPTFSSSSHAYYSRNLESDTDTYQSLIRVPSYDRIFVTFDGKWVVTNTGVYDRKHPYSYSDPITSFDYGSRIMHVADTNYALLDNFERGARLIRIQDNGTATTIREYPQLKLIYSNIRIDNQNNFIFQDQGTLYKISTSDFSLTQLAFVGDYAMPINNGAFSVATSDRRTEVYAPRESRPEGGYISSHNQLLGQTRMKNVSYSFKMELNMSAPPYLYSGYSFHAQDNRNMYRVEVNHSSVSLVRVGGGTRKVLQSASYPVNLAQKYAFKIQVLDGKIKVYVDGTPVIDINETYYTEGKFGPFAEIPKTEFYQASYTDLTPISTATILNGVGLVGRPLLYTIRNTDTENDPLIKDLTSWKYVQLAQKFLDAQDGKSGASALSGKWLTSPAAVIDKVGLYRISYKSKDDPHSDYLYPKMDFDEYRKESNESVRDVIIHRPPISDFDVSLASNGTVLWTDRSRDPDRYLSSSHYSTEATGIDYYRTKGVLEKKFYYISPSGKFVRSKLVTPNEIGEYTVGLAVKDEYEAWSDYTEKTVYVGTLPQPDEPPHAGFNLSHATTYRGEEIRIDSTAWDKEDGVRQNLLHDYFIRNLDGGTEMMASQIRTTWAKTFSTMGTFRIRQVVEDKLGQIDTVSKTVQVVNRIPTATIFVPSSADQARPEKLTEFRPKFKWTYGDADSDPQAKYQVKIYQYGGTILHDSGIKNGKDGSYISTVDLPEYTNLYIVVRVFDGYDWGDSDPKFFYIETNRPPIADFDWTPKPLYEGDPIQLLDRSSDPDGDALTAKWTVLDPSGRTSVHASPPFVERSLPGVYRVTLTVSDGKAEASAVKPISVVPLGLSADVGHTADWQAVHERLGHETSQHPKEFYAGEKLIVQGYPVPAPVLQVTASLTAGGGLDARTILKPVAADRHYAGELHHERWIDLKGGLAKGDYTIRFEVLYRNGTRKTADVPIRIIGSALGAAGVHRKQ</sequence>
<proteinExistence type="predicted"/>
<feature type="domain" description="PKD/Chitinase" evidence="1">
    <location>
        <begin position="1560"/>
        <end position="1644"/>
    </location>
</feature>
<evidence type="ECO:0000259" key="1">
    <source>
        <dbReference type="SMART" id="SM00089"/>
    </source>
</evidence>
<dbReference type="EMBL" id="CP051428">
    <property type="protein sequence ID" value="QJC52479.1"/>
    <property type="molecule type" value="Genomic_DNA"/>
</dbReference>
<dbReference type="KEGG" id="palr:HGI30_13520"/>
<evidence type="ECO:0000313" key="2">
    <source>
        <dbReference type="EMBL" id="QJC52479.1"/>
    </source>
</evidence>